<dbReference type="GeneID" id="93862407"/>
<dbReference type="KEGG" id="raj:RA11412_2595"/>
<dbReference type="PANTHER" id="PTHR43680:SF2">
    <property type="entry name" value="NITRATE REDUCTASE MOLYBDENUM COFACTOR ASSEMBLY CHAPERONE NARJ"/>
    <property type="match status" value="1"/>
</dbReference>
<dbReference type="InterPro" id="IPR020945">
    <property type="entry name" value="DMSO/NO3_reduct_chaperone"/>
</dbReference>
<dbReference type="EMBL" id="AP017895">
    <property type="protein sequence ID" value="BAV88894.1"/>
    <property type="molecule type" value="Genomic_DNA"/>
</dbReference>
<dbReference type="GO" id="GO:0042128">
    <property type="term" value="P:nitrate assimilation"/>
    <property type="evidence" value="ECO:0007669"/>
    <property type="project" value="TreeGrafter"/>
</dbReference>
<gene>
    <name evidence="2" type="ORF">RA11412_2595</name>
</gene>
<dbReference type="NCBIfam" id="TIGR00684">
    <property type="entry name" value="narJ"/>
    <property type="match status" value="1"/>
</dbReference>
<dbReference type="Pfam" id="PF02613">
    <property type="entry name" value="Nitrate_red_del"/>
    <property type="match status" value="1"/>
</dbReference>
<sequence>MAGFFSRLMGTAGSEDKTSDPAHPAQDNIDPFDRDFGPGQDRDSVIYQVSGMLLGYPSEELVQTLPELIRLAQATEDDEFTQAVQTVANWMTAQDLEDVQSEYVQEYDLSRRHALHLSYWTDGDTRRRGETLLKFKQMYRDSGMFTQLNGELPDYLPLVLEFAALVDRTKGRAALQAYRPSLELLRLSLKDGNLPHYGLLHSICGTLPGVSPETQEQVQQMAGYGPPVETVGLSGYADPRIAQANPNNP</sequence>
<dbReference type="Gene3D" id="1.10.3480.10">
    <property type="entry name" value="TorD-like"/>
    <property type="match status" value="1"/>
</dbReference>
<protein>
    <submittedName>
        <fullName evidence="2">Respiratory nitrate reductase delta chain</fullName>
    </submittedName>
</protein>
<accession>A0A2Z5R2X5</accession>
<organism evidence="2 3">
    <name type="scientific">Rothia aeria</name>
    <dbReference type="NCBI Taxonomy" id="172042"/>
    <lineage>
        <taxon>Bacteria</taxon>
        <taxon>Bacillati</taxon>
        <taxon>Actinomycetota</taxon>
        <taxon>Actinomycetes</taxon>
        <taxon>Micrococcales</taxon>
        <taxon>Micrococcaceae</taxon>
        <taxon>Rothia</taxon>
    </lineage>
</organism>
<feature type="region of interest" description="Disordered" evidence="1">
    <location>
        <begin position="8"/>
        <end position="37"/>
    </location>
</feature>
<dbReference type="InterPro" id="IPR003765">
    <property type="entry name" value="NO3_reductase_chaperone_NarJ"/>
</dbReference>
<dbReference type="GO" id="GO:0016530">
    <property type="term" value="F:metallochaperone activity"/>
    <property type="evidence" value="ECO:0007669"/>
    <property type="project" value="TreeGrafter"/>
</dbReference>
<dbReference type="RefSeq" id="WP_006887766.1">
    <property type="nucleotide sequence ID" value="NZ_CAJPQC010000008.1"/>
</dbReference>
<evidence type="ECO:0000313" key="3">
    <source>
        <dbReference type="Proteomes" id="UP000250241"/>
    </source>
</evidence>
<dbReference type="PANTHER" id="PTHR43680">
    <property type="entry name" value="NITRATE REDUCTASE MOLYBDENUM COFACTOR ASSEMBLY CHAPERONE"/>
    <property type="match status" value="1"/>
</dbReference>
<evidence type="ECO:0000313" key="2">
    <source>
        <dbReference type="EMBL" id="BAV88894.1"/>
    </source>
</evidence>
<proteinExistence type="predicted"/>
<name>A0A2Z5R2X5_9MICC</name>
<dbReference type="GO" id="GO:0051131">
    <property type="term" value="P:chaperone-mediated protein complex assembly"/>
    <property type="evidence" value="ECO:0007669"/>
    <property type="project" value="InterPro"/>
</dbReference>
<dbReference type="Proteomes" id="UP000250241">
    <property type="component" value="Chromosome"/>
</dbReference>
<keyword evidence="3" id="KW-1185">Reference proteome</keyword>
<dbReference type="AlphaFoldDB" id="A0A2Z5R2X5"/>
<dbReference type="SUPFAM" id="SSF89155">
    <property type="entry name" value="TorD-like"/>
    <property type="match status" value="1"/>
</dbReference>
<dbReference type="GO" id="GO:0051082">
    <property type="term" value="F:unfolded protein binding"/>
    <property type="evidence" value="ECO:0007669"/>
    <property type="project" value="InterPro"/>
</dbReference>
<evidence type="ECO:0000256" key="1">
    <source>
        <dbReference type="SAM" id="MobiDB-lite"/>
    </source>
</evidence>
<dbReference type="InterPro" id="IPR036411">
    <property type="entry name" value="TorD-like_sf"/>
</dbReference>
<reference evidence="2 3" key="1">
    <citation type="submission" date="2016-10" db="EMBL/GenBank/DDBJ databases">
        <title>Genome sequence of Rothia aeria strain JCM11412.</title>
        <authorList>
            <person name="Nambu T."/>
        </authorList>
    </citation>
    <scope>NUCLEOTIDE SEQUENCE [LARGE SCALE GENOMIC DNA]</scope>
    <source>
        <strain evidence="2 3">JCM 11412</strain>
    </source>
</reference>